<evidence type="ECO:0000313" key="5">
    <source>
        <dbReference type="Proteomes" id="UP000327493"/>
    </source>
</evidence>
<protein>
    <submittedName>
        <fullName evidence="1">Uncharacterized protein</fullName>
    </submittedName>
</protein>
<comment type="caution">
    <text evidence="1">The sequence shown here is derived from an EMBL/GenBank/DDBJ whole genome shotgun (WGS) entry which is preliminary data.</text>
</comment>
<dbReference type="EMBL" id="VOFY01000970">
    <property type="protein sequence ID" value="KAA8578229.1"/>
    <property type="molecule type" value="Genomic_DNA"/>
</dbReference>
<dbReference type="Proteomes" id="UP000327493">
    <property type="component" value="Unassembled WGS sequence"/>
</dbReference>
<keyword evidence="5" id="KW-1185">Reference proteome</keyword>
<dbReference type="EMBL" id="VOFY01001145">
    <property type="protein sequence ID" value="KAA8578087.1"/>
    <property type="molecule type" value="Genomic_DNA"/>
</dbReference>
<reference evidence="1 5" key="1">
    <citation type="submission" date="2019-08" db="EMBL/GenBank/DDBJ databases">
        <title>A chromosome-level genome assembly, high-density linkage maps, and genome scans reveal the genomic architecture of hybrid incompatibilities underlying speciation via character displacement in darters (Percidae: Etheostominae).</title>
        <authorList>
            <person name="Moran R.L."/>
            <person name="Catchen J.M."/>
            <person name="Fuller R.C."/>
        </authorList>
    </citation>
    <scope>NUCLEOTIDE SEQUENCE [LARGE SCALE GENOMIC DNA]</scope>
    <source>
        <strain evidence="1">EspeVRDwgs_2016</strain>
        <tissue evidence="1">Muscle</tissue>
    </source>
</reference>
<evidence type="ECO:0000313" key="4">
    <source>
        <dbReference type="EMBL" id="KAA8578229.1"/>
    </source>
</evidence>
<organism evidence="1 5">
    <name type="scientific">Etheostoma spectabile</name>
    <name type="common">orangethroat darter</name>
    <dbReference type="NCBI Taxonomy" id="54343"/>
    <lineage>
        <taxon>Eukaryota</taxon>
        <taxon>Metazoa</taxon>
        <taxon>Chordata</taxon>
        <taxon>Craniata</taxon>
        <taxon>Vertebrata</taxon>
        <taxon>Euteleostomi</taxon>
        <taxon>Actinopterygii</taxon>
        <taxon>Neopterygii</taxon>
        <taxon>Teleostei</taxon>
        <taxon>Neoteleostei</taxon>
        <taxon>Acanthomorphata</taxon>
        <taxon>Eupercaria</taxon>
        <taxon>Perciformes</taxon>
        <taxon>Percoidei</taxon>
        <taxon>Percidae</taxon>
        <taxon>Etheostomatinae</taxon>
        <taxon>Etheostoma</taxon>
    </lineage>
</organism>
<name>A0A5J5C7D8_9PERO</name>
<dbReference type="EMBL" id="VOFY01000989">
    <property type="protein sequence ID" value="KAA8578209.1"/>
    <property type="molecule type" value="Genomic_DNA"/>
</dbReference>
<evidence type="ECO:0000313" key="2">
    <source>
        <dbReference type="EMBL" id="KAA8578087.1"/>
    </source>
</evidence>
<proteinExistence type="predicted"/>
<sequence length="9" mass="1022">MLLGRTTCK</sequence>
<gene>
    <name evidence="2" type="ORF">FQN60_001057</name>
    <name evidence="4" type="ORF">FQN60_002550</name>
    <name evidence="3" type="ORF">FQN60_002594</name>
    <name evidence="1" type="ORF">FQN60_018719</name>
</gene>
<accession>A0A5J5C7D8</accession>
<feature type="non-terminal residue" evidence="1">
    <location>
        <position position="9"/>
    </location>
</feature>
<evidence type="ECO:0000313" key="1">
    <source>
        <dbReference type="EMBL" id="KAA8577734.1"/>
    </source>
</evidence>
<dbReference type="EMBL" id="VOFY01002070">
    <property type="protein sequence ID" value="KAA8577734.1"/>
    <property type="molecule type" value="Genomic_DNA"/>
</dbReference>
<evidence type="ECO:0000313" key="3">
    <source>
        <dbReference type="EMBL" id="KAA8578209.1"/>
    </source>
</evidence>